<protein>
    <submittedName>
        <fullName evidence="4">Kinesin KIF17</fullName>
    </submittedName>
</protein>
<dbReference type="EMBL" id="OX395132">
    <property type="protein sequence ID" value="CAI5780415.1"/>
    <property type="molecule type" value="Genomic_DNA"/>
</dbReference>
<gene>
    <name evidence="4" type="ORF">PODLI_1B029071</name>
</gene>
<feature type="region of interest" description="Disordered" evidence="3">
    <location>
        <begin position="375"/>
        <end position="421"/>
    </location>
</feature>
<evidence type="ECO:0000313" key="4">
    <source>
        <dbReference type="EMBL" id="CAI5780415.1"/>
    </source>
</evidence>
<dbReference type="Gene3D" id="3.40.850.10">
    <property type="entry name" value="Kinesin motor domain"/>
    <property type="match status" value="1"/>
</dbReference>
<dbReference type="InterPro" id="IPR027417">
    <property type="entry name" value="P-loop_NTPase"/>
</dbReference>
<dbReference type="AlphaFoldDB" id="A0AA35PC31"/>
<sequence>MDAGQAEQEVRVQAAVGIRQIPGSLKQDSFLVVNKDSNRLIFISKADKGVQEGCFTIDGVFSLDTGQDKLFLEQLQPLLDMVPLGYSVSLLVCEAHHDGTQTQIQAFVQKVIESVLQETSPAKNSTQYLQTITFVQIYTDGKAQDLLSPRSQVLQVMDLPPLGLMVEEATEVVVANSQAATHCYLQGMSLHQSYLQKSFQEQHKAAICGNLFTITMETKAEGGQGLQRAAVKIFEFSGGNEQHPADPFLPLFRASSAAALPADTGFLCWMLKHLLEENALTFLLLCLTLPDASGEEIRSAISLTEQVRTVTKKVAPVHWDPTHEAQKRREVIGELRAQLSFRSRMEQESMLSQLERVIKEIQVLKSQRWKKKKEASAYEAKATSPEVRGKITLDTDDGGELGNQQSQDDTQQEKETSGLKTIQGWNYSVPIWR</sequence>
<dbReference type="PANTHER" id="PTHR40710:SF1">
    <property type="entry name" value="RIKEN CDNA E230025N22 GENE"/>
    <property type="match status" value="1"/>
</dbReference>
<evidence type="ECO:0000256" key="1">
    <source>
        <dbReference type="ARBA" id="ARBA00022741"/>
    </source>
</evidence>
<dbReference type="Proteomes" id="UP001178461">
    <property type="component" value="Chromosome 7"/>
</dbReference>
<proteinExistence type="predicted"/>
<evidence type="ECO:0000256" key="2">
    <source>
        <dbReference type="ARBA" id="ARBA00022840"/>
    </source>
</evidence>
<evidence type="ECO:0000313" key="5">
    <source>
        <dbReference type="Proteomes" id="UP001178461"/>
    </source>
</evidence>
<evidence type="ECO:0000256" key="3">
    <source>
        <dbReference type="SAM" id="MobiDB-lite"/>
    </source>
</evidence>
<dbReference type="GO" id="GO:0005524">
    <property type="term" value="F:ATP binding"/>
    <property type="evidence" value="ECO:0007669"/>
    <property type="project" value="UniProtKB-KW"/>
</dbReference>
<name>A0AA35PC31_9SAUR</name>
<organism evidence="4 5">
    <name type="scientific">Podarcis lilfordi</name>
    <name type="common">Lilford's wall lizard</name>
    <dbReference type="NCBI Taxonomy" id="74358"/>
    <lineage>
        <taxon>Eukaryota</taxon>
        <taxon>Metazoa</taxon>
        <taxon>Chordata</taxon>
        <taxon>Craniata</taxon>
        <taxon>Vertebrata</taxon>
        <taxon>Euteleostomi</taxon>
        <taxon>Lepidosauria</taxon>
        <taxon>Squamata</taxon>
        <taxon>Bifurcata</taxon>
        <taxon>Unidentata</taxon>
        <taxon>Episquamata</taxon>
        <taxon>Laterata</taxon>
        <taxon>Lacertibaenia</taxon>
        <taxon>Lacertidae</taxon>
        <taxon>Podarcis</taxon>
    </lineage>
</organism>
<accession>A0AA35PC31</accession>
<keyword evidence="2" id="KW-0067">ATP-binding</keyword>
<dbReference type="InterPro" id="IPR036961">
    <property type="entry name" value="Kinesin_motor_dom_sf"/>
</dbReference>
<keyword evidence="1" id="KW-0547">Nucleotide-binding</keyword>
<dbReference type="PANTHER" id="PTHR40710">
    <property type="entry name" value="RIKEN CDNA E230025N22 GENE"/>
    <property type="match status" value="1"/>
</dbReference>
<dbReference type="SUPFAM" id="SSF52540">
    <property type="entry name" value="P-loop containing nucleoside triphosphate hydrolases"/>
    <property type="match status" value="1"/>
</dbReference>
<keyword evidence="5" id="KW-1185">Reference proteome</keyword>
<reference evidence="4" key="1">
    <citation type="submission" date="2022-12" db="EMBL/GenBank/DDBJ databases">
        <authorList>
            <person name="Alioto T."/>
            <person name="Alioto T."/>
            <person name="Gomez Garrido J."/>
        </authorList>
    </citation>
    <scope>NUCLEOTIDE SEQUENCE</scope>
</reference>